<dbReference type="PANTHER" id="PTHR32060">
    <property type="entry name" value="TAIL-SPECIFIC PROTEASE"/>
    <property type="match status" value="1"/>
</dbReference>
<dbReference type="GO" id="GO:0008236">
    <property type="term" value="F:serine-type peptidase activity"/>
    <property type="evidence" value="ECO:0007669"/>
    <property type="project" value="UniProtKB-KW"/>
</dbReference>
<evidence type="ECO:0000256" key="2">
    <source>
        <dbReference type="ARBA" id="ARBA00022801"/>
    </source>
</evidence>
<keyword evidence="3" id="KW-0720">Serine protease</keyword>
<evidence type="ECO:0000313" key="7">
    <source>
        <dbReference type="Proteomes" id="UP000608513"/>
    </source>
</evidence>
<dbReference type="InterPro" id="IPR004447">
    <property type="entry name" value="Peptidase_S41A"/>
</dbReference>
<dbReference type="RefSeq" id="WP_187078528.1">
    <property type="nucleotide sequence ID" value="NZ_JACORT010000012.1"/>
</dbReference>
<organism evidence="6 7">
    <name type="scientific">Ramlibacter cellulosilyticus</name>
    <dbReference type="NCBI Taxonomy" id="2764187"/>
    <lineage>
        <taxon>Bacteria</taxon>
        <taxon>Pseudomonadati</taxon>
        <taxon>Pseudomonadota</taxon>
        <taxon>Betaproteobacteria</taxon>
        <taxon>Burkholderiales</taxon>
        <taxon>Comamonadaceae</taxon>
        <taxon>Ramlibacter</taxon>
    </lineage>
</organism>
<gene>
    <name evidence="6" type="ORF">H8N03_22795</name>
</gene>
<keyword evidence="7" id="KW-1185">Reference proteome</keyword>
<reference evidence="6" key="1">
    <citation type="submission" date="2020-08" db="EMBL/GenBank/DDBJ databases">
        <title>Ramlibacter sp. USB13 16S ribosomal RNA gene genome sequencing and assembly.</title>
        <authorList>
            <person name="Kang M."/>
        </authorList>
    </citation>
    <scope>NUCLEOTIDE SEQUENCE</scope>
    <source>
        <strain evidence="6">USB13</strain>
    </source>
</reference>
<dbReference type="AlphaFoldDB" id="A0A923SD92"/>
<keyword evidence="1" id="KW-0645">Protease</keyword>
<dbReference type="GO" id="GO:0030288">
    <property type="term" value="C:outer membrane-bounded periplasmic space"/>
    <property type="evidence" value="ECO:0007669"/>
    <property type="project" value="TreeGrafter"/>
</dbReference>
<feature type="domain" description="Tail specific protease" evidence="5">
    <location>
        <begin position="123"/>
        <end position="315"/>
    </location>
</feature>
<proteinExistence type="predicted"/>
<dbReference type="Proteomes" id="UP000608513">
    <property type="component" value="Unassembled WGS sequence"/>
</dbReference>
<evidence type="ECO:0000256" key="3">
    <source>
        <dbReference type="ARBA" id="ARBA00022825"/>
    </source>
</evidence>
<dbReference type="GO" id="GO:0004175">
    <property type="term" value="F:endopeptidase activity"/>
    <property type="evidence" value="ECO:0007669"/>
    <property type="project" value="TreeGrafter"/>
</dbReference>
<evidence type="ECO:0000313" key="6">
    <source>
        <dbReference type="EMBL" id="MBC5785786.1"/>
    </source>
</evidence>
<sequence>MRHVLPSLRSPLLAGVLLAATVAWGEAPGREEAAIAQLQAAYAEAVGPGVQGDLYGTLLASVLRRVYHSHVTSVDLDALAAVAGRTIAAEPRGTLEARALFLKAINTALGTLDPYSRFLDGSAPANDVPLASDPVVRREPLTWKMEGDVLVLRLPVFTAASAAALRQAVAEASSRQAPAAVVLDLRGNPGGPLPEAVAVADAFLAEGEIVTLKGRTPQAQHTWHADPEELLPGVAMAVLLDAHSASASELVAAALQDHHRAVVLGQRSFGKGSVQGTFSLGRDVRGALRLTSWFYYRPAGTAVQQAGVTPDVEIAATQATDAQATAAPQAPVDPMRCAAVYPSRDAGLACAVAYLHAGGVERFLAQLAR</sequence>
<evidence type="ECO:0000256" key="4">
    <source>
        <dbReference type="SAM" id="SignalP"/>
    </source>
</evidence>
<dbReference type="Pfam" id="PF03572">
    <property type="entry name" value="Peptidase_S41"/>
    <property type="match status" value="1"/>
</dbReference>
<dbReference type="InterPro" id="IPR029045">
    <property type="entry name" value="ClpP/crotonase-like_dom_sf"/>
</dbReference>
<dbReference type="Gene3D" id="3.90.226.10">
    <property type="entry name" value="2-enoyl-CoA Hydratase, Chain A, domain 1"/>
    <property type="match status" value="1"/>
</dbReference>
<dbReference type="SMART" id="SM00245">
    <property type="entry name" value="TSPc"/>
    <property type="match status" value="1"/>
</dbReference>
<accession>A0A923SD92</accession>
<dbReference type="GO" id="GO:0006508">
    <property type="term" value="P:proteolysis"/>
    <property type="evidence" value="ECO:0007669"/>
    <property type="project" value="UniProtKB-KW"/>
</dbReference>
<comment type="caution">
    <text evidence="6">The sequence shown here is derived from an EMBL/GenBank/DDBJ whole genome shotgun (WGS) entry which is preliminary data.</text>
</comment>
<feature type="signal peptide" evidence="4">
    <location>
        <begin position="1"/>
        <end position="25"/>
    </location>
</feature>
<dbReference type="EMBL" id="JACORT010000012">
    <property type="protein sequence ID" value="MBC5785786.1"/>
    <property type="molecule type" value="Genomic_DNA"/>
</dbReference>
<keyword evidence="4" id="KW-0732">Signal</keyword>
<evidence type="ECO:0000259" key="5">
    <source>
        <dbReference type="SMART" id="SM00245"/>
    </source>
</evidence>
<feature type="chain" id="PRO_5036742614" description="Tail specific protease domain-containing protein" evidence="4">
    <location>
        <begin position="26"/>
        <end position="369"/>
    </location>
</feature>
<dbReference type="InterPro" id="IPR005151">
    <property type="entry name" value="Tail-specific_protease"/>
</dbReference>
<name>A0A923SD92_9BURK</name>
<dbReference type="SUPFAM" id="SSF52096">
    <property type="entry name" value="ClpP/crotonase"/>
    <property type="match status" value="1"/>
</dbReference>
<dbReference type="Gene3D" id="3.30.750.44">
    <property type="match status" value="1"/>
</dbReference>
<dbReference type="CDD" id="cd07560">
    <property type="entry name" value="Peptidase_S41_CPP"/>
    <property type="match status" value="1"/>
</dbReference>
<protein>
    <recommendedName>
        <fullName evidence="5">Tail specific protease domain-containing protein</fullName>
    </recommendedName>
</protein>
<dbReference type="GO" id="GO:0007165">
    <property type="term" value="P:signal transduction"/>
    <property type="evidence" value="ECO:0007669"/>
    <property type="project" value="TreeGrafter"/>
</dbReference>
<dbReference type="PANTHER" id="PTHR32060:SF30">
    <property type="entry name" value="CARBOXY-TERMINAL PROCESSING PROTEASE CTPA"/>
    <property type="match status" value="1"/>
</dbReference>
<evidence type="ECO:0000256" key="1">
    <source>
        <dbReference type="ARBA" id="ARBA00022670"/>
    </source>
</evidence>
<keyword evidence="2" id="KW-0378">Hydrolase</keyword>